<dbReference type="EMBL" id="QXGE01004281">
    <property type="protein sequence ID" value="KAE9271232.1"/>
    <property type="molecule type" value="Genomic_DNA"/>
</dbReference>
<dbReference type="Proteomes" id="UP000437068">
    <property type="component" value="Unassembled WGS sequence"/>
</dbReference>
<evidence type="ECO:0000313" key="1">
    <source>
        <dbReference type="EMBL" id="KAE9271232.1"/>
    </source>
</evidence>
<name>A0A6A4BDT3_9STRA</name>
<sequence length="76" mass="8611">MLLGDSPSAVEWLTRSRDLLWTKVTLFLLSFCLMVSPLRCHPPTNKPPTMTRQRLDCGLKSTRSKHLAPSCCSHWG</sequence>
<gene>
    <name evidence="1" type="ORF">PF001_g28467</name>
</gene>
<proteinExistence type="predicted"/>
<accession>A0A6A4BDT3</accession>
<reference evidence="1 2" key="1">
    <citation type="submission" date="2018-08" db="EMBL/GenBank/DDBJ databases">
        <title>Genomic investigation of the strawberry pathogen Phytophthora fragariae indicates pathogenicity is determined by transcriptional variation in three key races.</title>
        <authorList>
            <person name="Adams T.M."/>
            <person name="Armitage A.D."/>
            <person name="Sobczyk M.K."/>
            <person name="Bates H.J."/>
            <person name="Dunwell J.M."/>
            <person name="Nellist C.F."/>
            <person name="Harrison R.J."/>
        </authorList>
    </citation>
    <scope>NUCLEOTIDE SEQUENCE [LARGE SCALE GENOMIC DNA]</scope>
    <source>
        <strain evidence="1 2">A4</strain>
    </source>
</reference>
<organism evidence="1 2">
    <name type="scientific">Phytophthora fragariae</name>
    <dbReference type="NCBI Taxonomy" id="53985"/>
    <lineage>
        <taxon>Eukaryota</taxon>
        <taxon>Sar</taxon>
        <taxon>Stramenopiles</taxon>
        <taxon>Oomycota</taxon>
        <taxon>Peronosporomycetes</taxon>
        <taxon>Peronosporales</taxon>
        <taxon>Peronosporaceae</taxon>
        <taxon>Phytophthora</taxon>
    </lineage>
</organism>
<dbReference type="AlphaFoldDB" id="A0A6A4BDT3"/>
<comment type="caution">
    <text evidence="1">The sequence shown here is derived from an EMBL/GenBank/DDBJ whole genome shotgun (WGS) entry which is preliminary data.</text>
</comment>
<protein>
    <submittedName>
        <fullName evidence="1">Uncharacterized protein</fullName>
    </submittedName>
</protein>
<evidence type="ECO:0000313" key="2">
    <source>
        <dbReference type="Proteomes" id="UP000437068"/>
    </source>
</evidence>